<protein>
    <submittedName>
        <fullName evidence="1">Uncharacterized protein</fullName>
    </submittedName>
</protein>
<sequence length="48" mass="5722">MVTNMTNQNPYKRTTRLSVKRRKYIMFIKGPNFLIQNSLFQTPQDEAT</sequence>
<dbReference type="AlphaFoldDB" id="A0A2P2PBX6"/>
<dbReference type="EMBL" id="GGEC01071695">
    <property type="protein sequence ID" value="MBX52179.1"/>
    <property type="molecule type" value="Transcribed_RNA"/>
</dbReference>
<organism evidence="1">
    <name type="scientific">Rhizophora mucronata</name>
    <name type="common">Asiatic mangrove</name>
    <dbReference type="NCBI Taxonomy" id="61149"/>
    <lineage>
        <taxon>Eukaryota</taxon>
        <taxon>Viridiplantae</taxon>
        <taxon>Streptophyta</taxon>
        <taxon>Embryophyta</taxon>
        <taxon>Tracheophyta</taxon>
        <taxon>Spermatophyta</taxon>
        <taxon>Magnoliopsida</taxon>
        <taxon>eudicotyledons</taxon>
        <taxon>Gunneridae</taxon>
        <taxon>Pentapetalae</taxon>
        <taxon>rosids</taxon>
        <taxon>fabids</taxon>
        <taxon>Malpighiales</taxon>
        <taxon>Rhizophoraceae</taxon>
        <taxon>Rhizophora</taxon>
    </lineage>
</organism>
<accession>A0A2P2PBX6</accession>
<reference evidence="1" key="1">
    <citation type="submission" date="2018-02" db="EMBL/GenBank/DDBJ databases">
        <title>Rhizophora mucronata_Transcriptome.</title>
        <authorList>
            <person name="Meera S.P."/>
            <person name="Sreeshan A."/>
            <person name="Augustine A."/>
        </authorList>
    </citation>
    <scope>NUCLEOTIDE SEQUENCE</scope>
    <source>
        <tissue evidence="1">Leaf</tissue>
    </source>
</reference>
<evidence type="ECO:0000313" key="1">
    <source>
        <dbReference type="EMBL" id="MBX52179.1"/>
    </source>
</evidence>
<name>A0A2P2PBX6_RHIMU</name>
<proteinExistence type="predicted"/>